<dbReference type="Pfam" id="PF14246">
    <property type="entry name" value="TetR_C_7"/>
    <property type="match status" value="1"/>
</dbReference>
<evidence type="ECO:0000313" key="5">
    <source>
        <dbReference type="EMBL" id="KAF0674915.1"/>
    </source>
</evidence>
<dbReference type="EMBL" id="APKE01000034">
    <property type="protein sequence ID" value="KAF0674915.1"/>
    <property type="molecule type" value="Genomic_DNA"/>
</dbReference>
<evidence type="ECO:0000256" key="1">
    <source>
        <dbReference type="ARBA" id="ARBA00023125"/>
    </source>
</evidence>
<dbReference type="GO" id="GO:0000976">
    <property type="term" value="F:transcription cis-regulatory region binding"/>
    <property type="evidence" value="ECO:0007669"/>
    <property type="project" value="TreeGrafter"/>
</dbReference>
<sequence length="217" mass="23658">MTVRDLDDARPRRGRPPAQEAGQAEERILETATTLFLADGFGRTTLDAVSRKSGTGKSAVYRRYPDKEALFAAVVHRSIQAMFTPPKVAPASDRMQDRLRSAGIALVENLLEPRCIALMRITAAEAENFPGLAEMAYRTSFDGSVRYVTAALAHDAPSEKLRRAAERFVEIAVQPLSFQAIFGHSPAVLRDRAEADIEDAILLLGAKGLLADPDRPG</sequence>
<dbReference type="PANTHER" id="PTHR30055:SF146">
    <property type="entry name" value="HTH-TYPE TRANSCRIPTIONAL DUAL REGULATOR CECR"/>
    <property type="match status" value="1"/>
</dbReference>
<accession>A0A921NPS0</accession>
<dbReference type="RefSeq" id="WP_201289007.1">
    <property type="nucleotide sequence ID" value="NZ_APKE01000034.1"/>
</dbReference>
<dbReference type="PANTHER" id="PTHR30055">
    <property type="entry name" value="HTH-TYPE TRANSCRIPTIONAL REGULATOR RUTR"/>
    <property type="match status" value="1"/>
</dbReference>
<evidence type="ECO:0000256" key="3">
    <source>
        <dbReference type="SAM" id="MobiDB-lite"/>
    </source>
</evidence>
<dbReference type="GO" id="GO:0003700">
    <property type="term" value="F:DNA-binding transcription factor activity"/>
    <property type="evidence" value="ECO:0007669"/>
    <property type="project" value="TreeGrafter"/>
</dbReference>
<dbReference type="AlphaFoldDB" id="A0A921NPS0"/>
<dbReference type="InterPro" id="IPR039536">
    <property type="entry name" value="TetR_C_Proteobacteria"/>
</dbReference>
<evidence type="ECO:0000313" key="6">
    <source>
        <dbReference type="Proteomes" id="UP000698242"/>
    </source>
</evidence>
<name>A0A921NPS0_9RHOB</name>
<keyword evidence="1 2" id="KW-0238">DNA-binding</keyword>
<reference evidence="5" key="1">
    <citation type="submission" date="2013-03" db="EMBL/GenBank/DDBJ databases">
        <title>Genome Sequence of the Profundibacterium mesophilum strain KAUST100406-0324T from Red Sea, a novel genus in the family Rhodobacteraceae.</title>
        <authorList>
            <person name="Essack M."/>
            <person name="Alam I."/>
            <person name="Lafi F."/>
            <person name="Alawi W."/>
            <person name="Kamanu F."/>
            <person name="Al-Suwailem A."/>
            <person name="Lee O.O."/>
            <person name="Xu Y."/>
            <person name="Bajic V."/>
            <person name="Qian P.-Y."/>
            <person name="Archer J."/>
        </authorList>
    </citation>
    <scope>NUCLEOTIDE SEQUENCE</scope>
    <source>
        <strain evidence="5">KAUST100406-0324</strain>
    </source>
</reference>
<organism evidence="5 6">
    <name type="scientific">Profundibacterium mesophilum KAUST100406-0324</name>
    <dbReference type="NCBI Taxonomy" id="1037889"/>
    <lineage>
        <taxon>Bacteria</taxon>
        <taxon>Pseudomonadati</taxon>
        <taxon>Pseudomonadota</taxon>
        <taxon>Alphaproteobacteria</taxon>
        <taxon>Rhodobacterales</taxon>
        <taxon>Roseobacteraceae</taxon>
        <taxon>Profundibacterium</taxon>
    </lineage>
</organism>
<feature type="domain" description="HTH tetR-type" evidence="4">
    <location>
        <begin position="22"/>
        <end position="82"/>
    </location>
</feature>
<dbReference type="Pfam" id="PF00440">
    <property type="entry name" value="TetR_N"/>
    <property type="match status" value="1"/>
</dbReference>
<dbReference type="Gene3D" id="1.10.357.10">
    <property type="entry name" value="Tetracycline Repressor, domain 2"/>
    <property type="match status" value="1"/>
</dbReference>
<feature type="region of interest" description="Disordered" evidence="3">
    <location>
        <begin position="1"/>
        <end position="24"/>
    </location>
</feature>
<dbReference type="InterPro" id="IPR001647">
    <property type="entry name" value="HTH_TetR"/>
</dbReference>
<feature type="DNA-binding region" description="H-T-H motif" evidence="2">
    <location>
        <begin position="45"/>
        <end position="64"/>
    </location>
</feature>
<evidence type="ECO:0000256" key="2">
    <source>
        <dbReference type="PROSITE-ProRule" id="PRU00335"/>
    </source>
</evidence>
<evidence type="ECO:0000259" key="4">
    <source>
        <dbReference type="PROSITE" id="PS50977"/>
    </source>
</evidence>
<proteinExistence type="predicted"/>
<dbReference type="InterPro" id="IPR050109">
    <property type="entry name" value="HTH-type_TetR-like_transc_reg"/>
</dbReference>
<keyword evidence="6" id="KW-1185">Reference proteome</keyword>
<comment type="caution">
    <text evidence="5">The sequence shown here is derived from an EMBL/GenBank/DDBJ whole genome shotgun (WGS) entry which is preliminary data.</text>
</comment>
<dbReference type="PRINTS" id="PR00455">
    <property type="entry name" value="HTHTETR"/>
</dbReference>
<gene>
    <name evidence="5" type="ORF">PMES_02797</name>
</gene>
<feature type="compositionally biased region" description="Basic and acidic residues" evidence="3">
    <location>
        <begin position="1"/>
        <end position="11"/>
    </location>
</feature>
<dbReference type="Proteomes" id="UP000698242">
    <property type="component" value="Unassembled WGS sequence"/>
</dbReference>
<protein>
    <submittedName>
        <fullName evidence="5">Transcriptional regulatory protein</fullName>
    </submittedName>
</protein>
<dbReference type="InterPro" id="IPR009057">
    <property type="entry name" value="Homeodomain-like_sf"/>
</dbReference>
<dbReference type="PROSITE" id="PS50977">
    <property type="entry name" value="HTH_TETR_2"/>
    <property type="match status" value="1"/>
</dbReference>
<dbReference type="SUPFAM" id="SSF46689">
    <property type="entry name" value="Homeodomain-like"/>
    <property type="match status" value="1"/>
</dbReference>